<dbReference type="InterPro" id="IPR036390">
    <property type="entry name" value="WH_DNA-bd_sf"/>
</dbReference>
<keyword evidence="1" id="KW-0805">Transcription regulation</keyword>
<evidence type="ECO:0000256" key="2">
    <source>
        <dbReference type="ARBA" id="ARBA00023125"/>
    </source>
</evidence>
<dbReference type="InterPro" id="IPR011008">
    <property type="entry name" value="Dimeric_a/b-barrel"/>
</dbReference>
<evidence type="ECO:0000256" key="3">
    <source>
        <dbReference type="ARBA" id="ARBA00023163"/>
    </source>
</evidence>
<dbReference type="Proteomes" id="UP001199469">
    <property type="component" value="Unassembled WGS sequence"/>
</dbReference>
<evidence type="ECO:0000313" key="6">
    <source>
        <dbReference type="Proteomes" id="UP001199469"/>
    </source>
</evidence>
<dbReference type="RefSeq" id="WP_230732682.1">
    <property type="nucleotide sequence ID" value="NZ_JAJNDB010000001.1"/>
</dbReference>
<proteinExistence type="predicted"/>
<dbReference type="Pfam" id="PF01037">
    <property type="entry name" value="AsnC_trans_reg"/>
    <property type="match status" value="1"/>
</dbReference>
<dbReference type="InterPro" id="IPR000485">
    <property type="entry name" value="AsnC-type_HTH_dom"/>
</dbReference>
<dbReference type="PROSITE" id="PS50956">
    <property type="entry name" value="HTH_ASNC_2"/>
    <property type="match status" value="1"/>
</dbReference>
<dbReference type="InterPro" id="IPR019888">
    <property type="entry name" value="Tscrpt_reg_AsnC-like"/>
</dbReference>
<evidence type="ECO:0000313" key="5">
    <source>
        <dbReference type="EMBL" id="MCD2193811.1"/>
    </source>
</evidence>
<evidence type="ECO:0000256" key="1">
    <source>
        <dbReference type="ARBA" id="ARBA00023015"/>
    </source>
</evidence>
<comment type="caution">
    <text evidence="5">The sequence shown here is derived from an EMBL/GenBank/DDBJ whole genome shotgun (WGS) entry which is preliminary data.</text>
</comment>
<dbReference type="InterPro" id="IPR019887">
    <property type="entry name" value="Tscrpt_reg_AsnC/Lrp_C"/>
</dbReference>
<dbReference type="PANTHER" id="PTHR30154">
    <property type="entry name" value="LEUCINE-RESPONSIVE REGULATORY PROTEIN"/>
    <property type="match status" value="1"/>
</dbReference>
<dbReference type="PRINTS" id="PR00033">
    <property type="entry name" value="HTHASNC"/>
</dbReference>
<dbReference type="SUPFAM" id="SSF46785">
    <property type="entry name" value="Winged helix' DNA-binding domain"/>
    <property type="match status" value="1"/>
</dbReference>
<reference evidence="5 6" key="1">
    <citation type="submission" date="2021-11" db="EMBL/GenBank/DDBJ databases">
        <title>Draft genome sequence of Actinomycetospora sp. SF1 isolated from the rhizosphere soil.</title>
        <authorList>
            <person name="Duangmal K."/>
            <person name="Chantavorakit T."/>
        </authorList>
    </citation>
    <scope>NUCLEOTIDE SEQUENCE [LARGE SCALE GENOMIC DNA]</scope>
    <source>
        <strain evidence="5 6">TBRC 5722</strain>
    </source>
</reference>
<dbReference type="SMART" id="SM00344">
    <property type="entry name" value="HTH_ASNC"/>
    <property type="match status" value="1"/>
</dbReference>
<dbReference type="EMBL" id="JAJNDB010000001">
    <property type="protein sequence ID" value="MCD2193811.1"/>
    <property type="molecule type" value="Genomic_DNA"/>
</dbReference>
<dbReference type="Gene3D" id="3.30.70.920">
    <property type="match status" value="1"/>
</dbReference>
<organism evidence="5 6">
    <name type="scientific">Actinomycetospora endophytica</name>
    <dbReference type="NCBI Taxonomy" id="2291215"/>
    <lineage>
        <taxon>Bacteria</taxon>
        <taxon>Bacillati</taxon>
        <taxon>Actinomycetota</taxon>
        <taxon>Actinomycetes</taxon>
        <taxon>Pseudonocardiales</taxon>
        <taxon>Pseudonocardiaceae</taxon>
        <taxon>Actinomycetospora</taxon>
    </lineage>
</organism>
<keyword evidence="3" id="KW-0804">Transcription</keyword>
<keyword evidence="6" id="KW-1185">Reference proteome</keyword>
<sequence>MTLDDLDRALLLALLERPRVGLREHARTLGVARGTVQARFVRLQEAGVITGFAPRVSPSALGYEVLAFVTLHIAQGRLDAVAEHLASVPEVVEAHSITGDGDLWCRVVAQSNAHLERVIQQLLASPGVERTQSEISLTERVPARVLPLVRALPRAGRRREEA</sequence>
<protein>
    <submittedName>
        <fullName evidence="5">Lrp/AsnC family transcriptional regulator</fullName>
    </submittedName>
</protein>
<gene>
    <name evidence="5" type="ORF">LQ327_10535</name>
</gene>
<dbReference type="SUPFAM" id="SSF54909">
    <property type="entry name" value="Dimeric alpha+beta barrel"/>
    <property type="match status" value="1"/>
</dbReference>
<evidence type="ECO:0000259" key="4">
    <source>
        <dbReference type="PROSITE" id="PS50956"/>
    </source>
</evidence>
<dbReference type="Gene3D" id="1.10.10.10">
    <property type="entry name" value="Winged helix-like DNA-binding domain superfamily/Winged helix DNA-binding domain"/>
    <property type="match status" value="1"/>
</dbReference>
<dbReference type="Pfam" id="PF13404">
    <property type="entry name" value="HTH_AsnC-type"/>
    <property type="match status" value="1"/>
</dbReference>
<dbReference type="PANTHER" id="PTHR30154:SF34">
    <property type="entry name" value="TRANSCRIPTIONAL REGULATOR AZLB"/>
    <property type="match status" value="1"/>
</dbReference>
<name>A0ABS8P8T6_9PSEU</name>
<keyword evidence="2" id="KW-0238">DNA-binding</keyword>
<accession>A0ABS8P8T6</accession>
<dbReference type="InterPro" id="IPR036388">
    <property type="entry name" value="WH-like_DNA-bd_sf"/>
</dbReference>
<feature type="domain" description="HTH asnC-type" evidence="4">
    <location>
        <begin position="3"/>
        <end position="64"/>
    </location>
</feature>